<evidence type="ECO:0000313" key="2">
    <source>
        <dbReference type="Proteomes" id="UP000008407"/>
    </source>
</evidence>
<dbReference type="OrthoDB" id="29314at10239"/>
<evidence type="ECO:0000313" key="1">
    <source>
        <dbReference type="EMBL" id="AEK09255.1"/>
    </source>
</evidence>
<name>G1D3A9_9CAUD</name>
<dbReference type="EMBL" id="JF937099">
    <property type="protein sequence ID" value="AEK09255.1"/>
    <property type="molecule type" value="Genomic_DNA"/>
</dbReference>
<keyword evidence="2" id="KW-1185">Reference proteome</keyword>
<dbReference type="Proteomes" id="UP000008407">
    <property type="component" value="Segment"/>
</dbReference>
<dbReference type="RefSeq" id="YP_009636785.1">
    <property type="nucleotide sequence ID" value="NC_042320.1"/>
</dbReference>
<reference evidence="1 2" key="1">
    <citation type="journal article" date="2012" name="J. Virol.">
        <title>Complete Genome Sequences of 138 Mycobacteriophages.</title>
        <authorList>
            <consortium name="the Science Education Alliance Phage Hunters Advancing Genomics and Evolutionary Science Program"/>
            <consortium name="the KwaZulu-Natal Research Institute for Tuberculosis and HIV Mycobacterial Genetics Course Students"/>
            <consortium name="the Phage Hunters Integrating Research and Education Program"/>
            <person name="Hatfull G.F."/>
        </authorList>
    </citation>
    <scope>NUCLEOTIDE SEQUENCE [LARGE SCALE GENOMIC DNA]</scope>
    <source>
        <strain evidence="1">JC27</strain>
    </source>
</reference>
<gene>
    <name evidence="1" type="primary">60</name>
    <name evidence="1" type="ORF">PBI_JC27_60</name>
</gene>
<dbReference type="GeneID" id="40233529"/>
<protein>
    <submittedName>
        <fullName evidence="1">Uncharacterized protein</fullName>
    </submittedName>
</protein>
<proteinExistence type="predicted"/>
<organism evidence="1 2">
    <name type="scientific">Mycobacterium phage JC27</name>
    <dbReference type="NCBI Taxonomy" id="2922210"/>
    <lineage>
        <taxon>Viruses</taxon>
        <taxon>Duplodnaviria</taxon>
        <taxon>Heunggongvirae</taxon>
        <taxon>Uroviricota</taxon>
        <taxon>Caudoviricetes</taxon>
        <taxon>Fromanvirus</taxon>
        <taxon>Fromanvirus JC27</taxon>
    </lineage>
</organism>
<accession>G1D3A9</accession>
<sequence length="70" mass="7960">MMFSNYGDRVAWKVGDLCAEEPGSFLLSLDIDLDNHAFYDEGSGSHPHSHEFCALFWRWGIWIALRAGGR</sequence>